<dbReference type="Proteomes" id="UP000216411">
    <property type="component" value="Unassembled WGS sequence"/>
</dbReference>
<evidence type="ECO:0000313" key="1">
    <source>
        <dbReference type="EMBL" id="RDY27971.1"/>
    </source>
</evidence>
<comment type="caution">
    <text evidence="1">The sequence shown here is derived from an EMBL/GenBank/DDBJ whole genome shotgun (WGS) entry which is preliminary data.</text>
</comment>
<evidence type="ECO:0000313" key="2">
    <source>
        <dbReference type="Proteomes" id="UP000216411"/>
    </source>
</evidence>
<dbReference type="OrthoDB" id="1919716at2"/>
<sequence length="37" mass="4451">MWVRLPNKSKPYNYSKTKGVNVADRWRGRLRSYLGRP</sequence>
<dbReference type="AlphaFoldDB" id="A0A371J5A3"/>
<dbReference type="EMBL" id="NOKA02000093">
    <property type="protein sequence ID" value="RDY27971.1"/>
    <property type="molecule type" value="Genomic_DNA"/>
</dbReference>
<gene>
    <name evidence="1" type="ORF">CG710_020010</name>
</gene>
<keyword evidence="2" id="KW-1185">Reference proteome</keyword>
<proteinExistence type="predicted"/>
<accession>A0A371J5A3</accession>
<protein>
    <submittedName>
        <fullName evidence="1">Arginase</fullName>
    </submittedName>
</protein>
<organism evidence="1 2">
    <name type="scientific">Lachnotalea glycerini</name>
    <dbReference type="NCBI Taxonomy" id="1763509"/>
    <lineage>
        <taxon>Bacteria</taxon>
        <taxon>Bacillati</taxon>
        <taxon>Bacillota</taxon>
        <taxon>Clostridia</taxon>
        <taxon>Lachnospirales</taxon>
        <taxon>Lachnospiraceae</taxon>
        <taxon>Lachnotalea</taxon>
    </lineage>
</organism>
<reference evidence="1 2" key="1">
    <citation type="journal article" date="2017" name="Genome Announc.">
        <title>Draft Genome Sequence of a Sporulating and Motile Strain of Lachnotalea glycerini Isolated from Water in Quebec City, Canada.</title>
        <authorList>
            <person name="Maheux A.F."/>
            <person name="Boudreau D.K."/>
            <person name="Berube E."/>
            <person name="Boissinot M."/>
            <person name="Raymond F."/>
            <person name="Brodeur S."/>
            <person name="Corbeil J."/>
            <person name="Isabel S."/>
            <person name="Omar R.F."/>
            <person name="Bergeron M.G."/>
        </authorList>
    </citation>
    <scope>NUCLEOTIDE SEQUENCE [LARGE SCALE GENOMIC DNA]</scope>
    <source>
        <strain evidence="1 2">CCRI-19302</strain>
    </source>
</reference>
<name>A0A371J5A3_9FIRM</name>